<keyword evidence="3 5" id="KW-0371">Homeobox</keyword>
<keyword evidence="2 5" id="KW-0238">DNA-binding</keyword>
<dbReference type="InterPro" id="IPR001356">
    <property type="entry name" value="HD"/>
</dbReference>
<reference evidence="8 9" key="1">
    <citation type="submission" date="2024-05" db="EMBL/GenBank/DDBJ databases">
        <title>A draft genome resource for the thread blight pathogen Marasmius tenuissimus strain MS-2.</title>
        <authorList>
            <person name="Yulfo-Soto G.E."/>
            <person name="Baruah I.K."/>
            <person name="Amoako-Attah I."/>
            <person name="Bukari Y."/>
            <person name="Meinhardt L.W."/>
            <person name="Bailey B.A."/>
            <person name="Cohen S.P."/>
        </authorList>
    </citation>
    <scope>NUCLEOTIDE SEQUENCE [LARGE SCALE GENOMIC DNA]</scope>
    <source>
        <strain evidence="8 9">MS-2</strain>
    </source>
</reference>
<keyword evidence="9" id="KW-1185">Reference proteome</keyword>
<feature type="DNA-binding region" description="Homeobox" evidence="5">
    <location>
        <begin position="358"/>
        <end position="420"/>
    </location>
</feature>
<feature type="compositionally biased region" description="Low complexity" evidence="6">
    <location>
        <begin position="204"/>
        <end position="233"/>
    </location>
</feature>
<dbReference type="CDD" id="cd00086">
    <property type="entry name" value="homeodomain"/>
    <property type="match status" value="1"/>
</dbReference>
<evidence type="ECO:0000313" key="8">
    <source>
        <dbReference type="EMBL" id="KAL0066215.1"/>
    </source>
</evidence>
<evidence type="ECO:0000256" key="6">
    <source>
        <dbReference type="SAM" id="MobiDB-lite"/>
    </source>
</evidence>
<dbReference type="Proteomes" id="UP001437256">
    <property type="component" value="Unassembled WGS sequence"/>
</dbReference>
<evidence type="ECO:0000259" key="7">
    <source>
        <dbReference type="PROSITE" id="PS50071"/>
    </source>
</evidence>
<dbReference type="SMART" id="SM00389">
    <property type="entry name" value="HOX"/>
    <property type="match status" value="1"/>
</dbReference>
<evidence type="ECO:0000256" key="4">
    <source>
        <dbReference type="ARBA" id="ARBA00023242"/>
    </source>
</evidence>
<evidence type="ECO:0000256" key="3">
    <source>
        <dbReference type="ARBA" id="ARBA00023155"/>
    </source>
</evidence>
<dbReference type="PANTHER" id="PTHR11850">
    <property type="entry name" value="HOMEOBOX PROTEIN TRANSCRIPTION FACTORS"/>
    <property type="match status" value="1"/>
</dbReference>
<feature type="domain" description="Homeobox" evidence="7">
    <location>
        <begin position="356"/>
        <end position="419"/>
    </location>
</feature>
<dbReference type="InterPro" id="IPR050224">
    <property type="entry name" value="TALE_homeobox"/>
</dbReference>
<feature type="compositionally biased region" description="Polar residues" evidence="6">
    <location>
        <begin position="329"/>
        <end position="346"/>
    </location>
</feature>
<feature type="compositionally biased region" description="Polar residues" evidence="6">
    <location>
        <begin position="162"/>
        <end position="181"/>
    </location>
</feature>
<dbReference type="PROSITE" id="PS50071">
    <property type="entry name" value="HOMEOBOX_2"/>
    <property type="match status" value="1"/>
</dbReference>
<dbReference type="EMBL" id="JBBXMP010000038">
    <property type="protein sequence ID" value="KAL0066215.1"/>
    <property type="molecule type" value="Genomic_DNA"/>
</dbReference>
<accession>A0ABR2ZY69</accession>
<feature type="region of interest" description="Disordered" evidence="6">
    <location>
        <begin position="298"/>
        <end position="366"/>
    </location>
</feature>
<evidence type="ECO:0000256" key="1">
    <source>
        <dbReference type="ARBA" id="ARBA00005800"/>
    </source>
</evidence>
<dbReference type="SUPFAM" id="SSF46689">
    <property type="entry name" value="Homeodomain-like"/>
    <property type="match status" value="1"/>
</dbReference>
<comment type="similarity">
    <text evidence="1">Belongs to the TALE/M-ATYP homeobox family.</text>
</comment>
<feature type="compositionally biased region" description="Polar residues" evidence="6">
    <location>
        <begin position="584"/>
        <end position="597"/>
    </location>
</feature>
<dbReference type="InterPro" id="IPR008422">
    <property type="entry name" value="KN_HD"/>
</dbReference>
<dbReference type="Pfam" id="PF05920">
    <property type="entry name" value="Homeobox_KN"/>
    <property type="match status" value="1"/>
</dbReference>
<name>A0ABR2ZY69_9AGAR</name>
<sequence length="597" mass="64557">MIDDPKQLSLGELNSYNVQQLQFALEGPKSASIEYLSPAASPAIIPTDLDYGDRRMSSSNTSTTDTESSVLSRPDKRPLSPSDEQESKRLRGDQQHWEDQDHSKDHSSVASEQPVDHTRVQLPSILAFEDDSVRPTDYRRASLPTILHESRIRHSPYPHPSQRPTYAPATQSSLSTYTFPPNSDDDNKVASRPRLSADTSFGVPPYDSSYPSTGTTPSSSNFSSSNYNSPLSSGYRAPGLSPYSADSESWTSNASGIVRPSSTPGQLSSPAVKYDETLRHASFSASTQAQMFAGSAEARISGHQDRRPGIKTEWSFPNQDYVLPPTAPHYSSSMPANPSTSPSRSPQALPASSLCERPQRKRGKLPKETTDFLKAWLHRHSDHPYPSEEEKKQLCHATGLSMSQVSNWMINARRRILAPARPSTNPTTTAPFPPTSRSASLSGLLDHPMSRRASLPADSLHLYHPLSLQSMPPRHPGDYMGSNGRPLLGLSQSGSHQHQMGPGGLDYNASQSRNVGNIYPNALPQQPYMGSGVPLSAPPTLSNNPFTSSGSSGGTGSMYSNGSYSRGQGSGQDQQYFGDAPSHSAGSTPGSGYATPQ</sequence>
<dbReference type="Gene3D" id="1.10.10.60">
    <property type="entry name" value="Homeodomain-like"/>
    <property type="match status" value="1"/>
</dbReference>
<evidence type="ECO:0000256" key="5">
    <source>
        <dbReference type="PROSITE-ProRule" id="PRU00108"/>
    </source>
</evidence>
<comment type="subcellular location">
    <subcellularLocation>
        <location evidence="5">Nucleus</location>
    </subcellularLocation>
</comment>
<feature type="region of interest" description="Disordered" evidence="6">
    <location>
        <begin position="418"/>
        <end position="443"/>
    </location>
</feature>
<feature type="region of interest" description="Disordered" evidence="6">
    <location>
        <begin position="467"/>
        <end position="597"/>
    </location>
</feature>
<feature type="compositionally biased region" description="Polar residues" evidence="6">
    <location>
        <begin position="244"/>
        <end position="269"/>
    </location>
</feature>
<feature type="region of interest" description="Disordered" evidence="6">
    <location>
        <begin position="38"/>
        <end position="270"/>
    </location>
</feature>
<feature type="compositionally biased region" description="Low complexity" evidence="6">
    <location>
        <begin position="57"/>
        <end position="69"/>
    </location>
</feature>
<feature type="compositionally biased region" description="Low complexity" evidence="6">
    <location>
        <begin position="422"/>
        <end position="440"/>
    </location>
</feature>
<evidence type="ECO:0000256" key="2">
    <source>
        <dbReference type="ARBA" id="ARBA00023125"/>
    </source>
</evidence>
<dbReference type="GO" id="GO:0003677">
    <property type="term" value="F:DNA binding"/>
    <property type="evidence" value="ECO:0007669"/>
    <property type="project" value="UniProtKB-KW"/>
</dbReference>
<feature type="compositionally biased region" description="Basic and acidic residues" evidence="6">
    <location>
        <begin position="85"/>
        <end position="107"/>
    </location>
</feature>
<gene>
    <name evidence="8" type="primary">TOS8_2</name>
    <name evidence="8" type="ORF">AAF712_006840</name>
</gene>
<evidence type="ECO:0000313" key="9">
    <source>
        <dbReference type="Proteomes" id="UP001437256"/>
    </source>
</evidence>
<comment type="caution">
    <text evidence="8">The sequence shown here is derived from an EMBL/GenBank/DDBJ whole genome shotgun (WGS) entry which is preliminary data.</text>
</comment>
<protein>
    <submittedName>
        <fullName evidence="8">Homeobox protein tos8</fullName>
    </submittedName>
</protein>
<proteinExistence type="inferred from homology"/>
<dbReference type="InterPro" id="IPR009057">
    <property type="entry name" value="Homeodomain-like_sf"/>
</dbReference>
<keyword evidence="4 5" id="KW-0539">Nucleus</keyword>
<organism evidence="8 9">
    <name type="scientific">Marasmius tenuissimus</name>
    <dbReference type="NCBI Taxonomy" id="585030"/>
    <lineage>
        <taxon>Eukaryota</taxon>
        <taxon>Fungi</taxon>
        <taxon>Dikarya</taxon>
        <taxon>Basidiomycota</taxon>
        <taxon>Agaricomycotina</taxon>
        <taxon>Agaricomycetes</taxon>
        <taxon>Agaricomycetidae</taxon>
        <taxon>Agaricales</taxon>
        <taxon>Marasmiineae</taxon>
        <taxon>Marasmiaceae</taxon>
        <taxon>Marasmius</taxon>
    </lineage>
</organism>
<feature type="compositionally biased region" description="Basic and acidic residues" evidence="6">
    <location>
        <begin position="300"/>
        <end position="310"/>
    </location>
</feature>
<feature type="compositionally biased region" description="Basic and acidic residues" evidence="6">
    <location>
        <begin position="131"/>
        <end position="140"/>
    </location>
</feature>